<reference evidence="1 2" key="1">
    <citation type="submission" date="2019-10" db="EMBL/GenBank/DDBJ databases">
        <title>Cardiobacteriales fam. a chemoheterotrophic member of the order Cardiobacteriales, and proposal of Cardiobacteriales fam. nov.</title>
        <authorList>
            <person name="Wang C."/>
        </authorList>
    </citation>
    <scope>NUCLEOTIDE SEQUENCE [LARGE SCALE GENOMIC DNA]</scope>
    <source>
        <strain evidence="1 2">ML27</strain>
    </source>
</reference>
<gene>
    <name evidence="1" type="ORF">GCU85_01425</name>
</gene>
<name>A0A6N7ER99_9GAMM</name>
<dbReference type="Proteomes" id="UP000471298">
    <property type="component" value="Unassembled WGS sequence"/>
</dbReference>
<dbReference type="NCBIfam" id="NF003501">
    <property type="entry name" value="PRK05170.1-5"/>
    <property type="match status" value="1"/>
</dbReference>
<protein>
    <submittedName>
        <fullName evidence="1">YcgN family cysteine cluster protein</fullName>
    </submittedName>
</protein>
<dbReference type="PIRSF" id="PIRSF006173">
    <property type="entry name" value="UCP006173"/>
    <property type="match status" value="1"/>
</dbReference>
<dbReference type="Pfam" id="PF03692">
    <property type="entry name" value="CxxCxxCC"/>
    <property type="match status" value="1"/>
</dbReference>
<dbReference type="PANTHER" id="PTHR37421">
    <property type="entry name" value="UPF0260 PROTEIN YCGN"/>
    <property type="match status" value="1"/>
</dbReference>
<dbReference type="NCBIfam" id="NF003507">
    <property type="entry name" value="PRK05170.2-5"/>
    <property type="match status" value="1"/>
</dbReference>
<evidence type="ECO:0000313" key="2">
    <source>
        <dbReference type="Proteomes" id="UP000471298"/>
    </source>
</evidence>
<comment type="caution">
    <text evidence="1">The sequence shown here is derived from an EMBL/GenBank/DDBJ whole genome shotgun (WGS) entry which is preliminary data.</text>
</comment>
<dbReference type="PANTHER" id="PTHR37421:SF1">
    <property type="entry name" value="UPF0260 PROTEIN YCGN"/>
    <property type="match status" value="1"/>
</dbReference>
<dbReference type="RefSeq" id="WP_152808589.1">
    <property type="nucleotide sequence ID" value="NZ_WHNW01000001.1"/>
</dbReference>
<dbReference type="InParanoid" id="A0A6N7ER99"/>
<dbReference type="FunCoup" id="A0A6N7ER99">
    <property type="interactions" value="26"/>
</dbReference>
<organism evidence="1 2">
    <name type="scientific">Ostreibacterium oceani</name>
    <dbReference type="NCBI Taxonomy" id="2654998"/>
    <lineage>
        <taxon>Bacteria</taxon>
        <taxon>Pseudomonadati</taxon>
        <taxon>Pseudomonadota</taxon>
        <taxon>Gammaproteobacteria</taxon>
        <taxon>Cardiobacteriales</taxon>
        <taxon>Ostreibacteriaceae</taxon>
        <taxon>Ostreibacterium</taxon>
    </lineage>
</organism>
<evidence type="ECO:0000313" key="1">
    <source>
        <dbReference type="EMBL" id="MPV85394.1"/>
    </source>
</evidence>
<sequence length="146" mass="17038">MQQRSKTFWNTTPLNVLSEAEWEALCDGCGKCCLHKLEDEDDATVYYTDVACHLLDLQQCRCSDYANRHINVPDCIAFNYDDIPNMPWLPDTCAYRLRYYGEPLYDWHYLISGDRQTVHQANESIRDFAVLDSGQDLVEHVLHFKP</sequence>
<proteinExistence type="predicted"/>
<accession>A0A6N7ER99</accession>
<dbReference type="EMBL" id="WHNW01000001">
    <property type="protein sequence ID" value="MPV85394.1"/>
    <property type="molecule type" value="Genomic_DNA"/>
</dbReference>
<keyword evidence="2" id="KW-1185">Reference proteome</keyword>
<dbReference type="InterPro" id="IPR005358">
    <property type="entry name" value="Puta_zinc/iron-chelating_dom"/>
</dbReference>
<dbReference type="InterPro" id="IPR008228">
    <property type="entry name" value="UCP006173"/>
</dbReference>
<dbReference type="AlphaFoldDB" id="A0A6N7ER99"/>